<keyword evidence="7" id="KW-0868">Chloride</keyword>
<evidence type="ECO:0000256" key="6">
    <source>
        <dbReference type="ARBA" id="ARBA00023136"/>
    </source>
</evidence>
<evidence type="ECO:0000313" key="10">
    <source>
        <dbReference type="EMBL" id="KRL83528.1"/>
    </source>
</evidence>
<dbReference type="Gene3D" id="1.10.3080.10">
    <property type="entry name" value="Clc chloride channel"/>
    <property type="match status" value="1"/>
</dbReference>
<feature type="transmembrane region" description="Helical" evidence="8">
    <location>
        <begin position="228"/>
        <end position="245"/>
    </location>
</feature>
<comment type="subcellular location">
    <subcellularLocation>
        <location evidence="1">Membrane</location>
        <topology evidence="1">Multi-pass membrane protein</topology>
    </subcellularLocation>
</comment>
<keyword evidence="2" id="KW-0813">Transport</keyword>
<dbReference type="InterPro" id="IPR006037">
    <property type="entry name" value="RCK_C"/>
</dbReference>
<sequence>MILNNLKKLNFIRVKFILRGALVGVISGLVVSFFRLAIETILTTVQHLFLAWKSGVMPGMILLLFFLLVLGVNAHFLKSEPNISGSGIPQVEGQLASVLSLNWWSVLWRKWIGGVLSIGSGLYLGREGPSIQLGASVGQGVAEYLHLSSTKKRCLIAGGAAAGLASAFNAPIAASLFVVEEVYHNFSPFIWTTSLAAAVTANFVSLNFFGLKPVLYMPQEHSFPISDYWQLIVLGVLLGCFGLLYEYLTLNCGRLYQKIKFLSPRFYGVIPLILLFFIGYFWPQTLGGGNHLITGLAQANYSLMILVGLFALRLCFSVLSYGSSLPGGIFLPILTLGSLLGAIYWAVAFQLGILSSGVLVNCIIYAMAGYFACIGKAPFTAILLVTEMVGTLEHLMPLALVSLTAYAVFDMLHGRPIYEAMLENLVKHRGQQALLTGEQQKDQLEWPIFVGSKLQDKMISQINWPKECLVLAVRRGEKEMLAHGKTVLKAGDTLLILVANEQVQAVRTALQKMSA</sequence>
<dbReference type="PROSITE" id="PS51202">
    <property type="entry name" value="RCK_C"/>
    <property type="match status" value="1"/>
</dbReference>
<evidence type="ECO:0000256" key="5">
    <source>
        <dbReference type="ARBA" id="ARBA00023065"/>
    </source>
</evidence>
<keyword evidence="4 8" id="KW-1133">Transmembrane helix</keyword>
<gene>
    <name evidence="10" type="ORF">FC32_GL000782</name>
</gene>
<evidence type="ECO:0000256" key="2">
    <source>
        <dbReference type="ARBA" id="ARBA00022448"/>
    </source>
</evidence>
<feature type="transmembrane region" description="Helical" evidence="8">
    <location>
        <begin position="329"/>
        <end position="347"/>
    </location>
</feature>
<evidence type="ECO:0000256" key="3">
    <source>
        <dbReference type="ARBA" id="ARBA00022692"/>
    </source>
</evidence>
<dbReference type="Proteomes" id="UP000051324">
    <property type="component" value="Unassembled WGS sequence"/>
</dbReference>
<dbReference type="Pfam" id="PF00654">
    <property type="entry name" value="Voltage_CLC"/>
    <property type="match status" value="1"/>
</dbReference>
<keyword evidence="3 8" id="KW-0812">Transmembrane</keyword>
<dbReference type="STRING" id="1423724.FC32_GL000782"/>
<proteinExistence type="predicted"/>
<evidence type="ECO:0000256" key="7">
    <source>
        <dbReference type="ARBA" id="ARBA00023214"/>
    </source>
</evidence>
<evidence type="ECO:0000256" key="8">
    <source>
        <dbReference type="SAM" id="Phobius"/>
    </source>
</evidence>
<dbReference type="PANTHER" id="PTHR45711:SF6">
    <property type="entry name" value="CHLORIDE CHANNEL PROTEIN"/>
    <property type="match status" value="1"/>
</dbReference>
<protein>
    <submittedName>
        <fullName evidence="10">Chloride channel protein</fullName>
    </submittedName>
</protein>
<feature type="transmembrane region" description="Helical" evidence="8">
    <location>
        <begin position="50"/>
        <end position="72"/>
    </location>
</feature>
<dbReference type="OrthoDB" id="9812438at2"/>
<name>A0A0R1TXL5_9LACO</name>
<dbReference type="EMBL" id="AZFT01000053">
    <property type="protein sequence ID" value="KRL83528.1"/>
    <property type="molecule type" value="Genomic_DNA"/>
</dbReference>
<dbReference type="PRINTS" id="PR00762">
    <property type="entry name" value="CLCHANNEL"/>
</dbReference>
<dbReference type="GO" id="GO:0005247">
    <property type="term" value="F:voltage-gated chloride channel activity"/>
    <property type="evidence" value="ECO:0007669"/>
    <property type="project" value="TreeGrafter"/>
</dbReference>
<feature type="transmembrane region" description="Helical" evidence="8">
    <location>
        <begin position="189"/>
        <end position="208"/>
    </location>
</feature>
<dbReference type="RefSeq" id="WP_025086631.1">
    <property type="nucleotide sequence ID" value="NZ_AZFT01000053.1"/>
</dbReference>
<evidence type="ECO:0000313" key="11">
    <source>
        <dbReference type="Proteomes" id="UP000051324"/>
    </source>
</evidence>
<dbReference type="GO" id="GO:0006813">
    <property type="term" value="P:potassium ion transport"/>
    <property type="evidence" value="ECO:0007669"/>
    <property type="project" value="InterPro"/>
</dbReference>
<dbReference type="InterPro" id="IPR014743">
    <property type="entry name" value="Cl-channel_core"/>
</dbReference>
<feature type="transmembrane region" description="Helical" evidence="8">
    <location>
        <begin position="16"/>
        <end position="38"/>
    </location>
</feature>
<dbReference type="Gene3D" id="3.30.70.1450">
    <property type="entry name" value="Regulator of K+ conductance, C-terminal domain"/>
    <property type="match status" value="1"/>
</dbReference>
<evidence type="ECO:0000256" key="4">
    <source>
        <dbReference type="ARBA" id="ARBA00022989"/>
    </source>
</evidence>
<dbReference type="InterPro" id="IPR001807">
    <property type="entry name" value="ClC"/>
</dbReference>
<dbReference type="InterPro" id="IPR036721">
    <property type="entry name" value="RCK_C_sf"/>
</dbReference>
<dbReference type="SUPFAM" id="SSF116726">
    <property type="entry name" value="TrkA C-terminal domain-like"/>
    <property type="match status" value="1"/>
</dbReference>
<keyword evidence="5" id="KW-0406">Ion transport</keyword>
<dbReference type="PATRIC" id="fig|1423724.4.peg.821"/>
<evidence type="ECO:0000259" key="9">
    <source>
        <dbReference type="PROSITE" id="PS51202"/>
    </source>
</evidence>
<dbReference type="eggNOG" id="COG0038">
    <property type="taxonomic scope" value="Bacteria"/>
</dbReference>
<comment type="caution">
    <text evidence="10">The sequence shown here is derived from an EMBL/GenBank/DDBJ whole genome shotgun (WGS) entry which is preliminary data.</text>
</comment>
<dbReference type="PANTHER" id="PTHR45711">
    <property type="entry name" value="CHLORIDE CHANNEL PROTEIN"/>
    <property type="match status" value="1"/>
</dbReference>
<dbReference type="eggNOG" id="COG0569">
    <property type="taxonomic scope" value="Bacteria"/>
</dbReference>
<feature type="transmembrane region" description="Helical" evidence="8">
    <location>
        <begin position="359"/>
        <end position="383"/>
    </location>
</feature>
<feature type="transmembrane region" description="Helical" evidence="8">
    <location>
        <begin position="303"/>
        <end position="323"/>
    </location>
</feature>
<accession>A0A0R1TXL5</accession>
<feature type="domain" description="RCK C-terminal" evidence="9">
    <location>
        <begin position="431"/>
        <end position="512"/>
    </location>
</feature>
<evidence type="ECO:0000256" key="1">
    <source>
        <dbReference type="ARBA" id="ARBA00004141"/>
    </source>
</evidence>
<dbReference type="SUPFAM" id="SSF81340">
    <property type="entry name" value="Clc chloride channel"/>
    <property type="match status" value="1"/>
</dbReference>
<keyword evidence="6 8" id="KW-0472">Membrane</keyword>
<dbReference type="GO" id="GO:0008324">
    <property type="term" value="F:monoatomic cation transmembrane transporter activity"/>
    <property type="evidence" value="ECO:0007669"/>
    <property type="project" value="InterPro"/>
</dbReference>
<dbReference type="Pfam" id="PF02080">
    <property type="entry name" value="TrkA_C"/>
    <property type="match status" value="1"/>
</dbReference>
<reference evidence="10 11" key="1">
    <citation type="journal article" date="2015" name="Genome Announc.">
        <title>Expanding the biotechnology potential of lactobacilli through comparative genomics of 213 strains and associated genera.</title>
        <authorList>
            <person name="Sun Z."/>
            <person name="Harris H.M."/>
            <person name="McCann A."/>
            <person name="Guo C."/>
            <person name="Argimon S."/>
            <person name="Zhang W."/>
            <person name="Yang X."/>
            <person name="Jeffery I.B."/>
            <person name="Cooney J.C."/>
            <person name="Kagawa T.F."/>
            <person name="Liu W."/>
            <person name="Song Y."/>
            <person name="Salvetti E."/>
            <person name="Wrobel A."/>
            <person name="Rasinkangas P."/>
            <person name="Parkhill J."/>
            <person name="Rea M.C."/>
            <person name="O'Sullivan O."/>
            <person name="Ritari J."/>
            <person name="Douillard F.P."/>
            <person name="Paul Ross R."/>
            <person name="Yang R."/>
            <person name="Briner A.E."/>
            <person name="Felis G.E."/>
            <person name="de Vos W.M."/>
            <person name="Barrangou R."/>
            <person name="Klaenhammer T.R."/>
            <person name="Caufield P.W."/>
            <person name="Cui Y."/>
            <person name="Zhang H."/>
            <person name="O'Toole P.W."/>
        </authorList>
    </citation>
    <scope>NUCLEOTIDE SEQUENCE [LARGE SCALE GENOMIC DNA]</scope>
    <source>
        <strain evidence="10 11">DSM 16634</strain>
    </source>
</reference>
<dbReference type="CDD" id="cd01031">
    <property type="entry name" value="EriC"/>
    <property type="match status" value="1"/>
</dbReference>
<feature type="transmembrane region" description="Helical" evidence="8">
    <location>
        <begin position="265"/>
        <end position="282"/>
    </location>
</feature>
<dbReference type="GO" id="GO:0005886">
    <property type="term" value="C:plasma membrane"/>
    <property type="evidence" value="ECO:0007669"/>
    <property type="project" value="TreeGrafter"/>
</dbReference>
<organism evidence="10 11">
    <name type="scientific">Ligilactobacillus apodemi DSM 16634 = JCM 16172</name>
    <dbReference type="NCBI Taxonomy" id="1423724"/>
    <lineage>
        <taxon>Bacteria</taxon>
        <taxon>Bacillati</taxon>
        <taxon>Bacillota</taxon>
        <taxon>Bacilli</taxon>
        <taxon>Lactobacillales</taxon>
        <taxon>Lactobacillaceae</taxon>
        <taxon>Ligilactobacillus</taxon>
    </lineage>
</organism>
<dbReference type="AlphaFoldDB" id="A0A0R1TXL5"/>
<keyword evidence="11" id="KW-1185">Reference proteome</keyword>